<dbReference type="InParanoid" id="A0A482XSP5"/>
<dbReference type="OrthoDB" id="6602382at2759"/>
<accession>A0A482XSP5</accession>
<protein>
    <submittedName>
        <fullName evidence="1">Uncharacterized protein</fullName>
    </submittedName>
</protein>
<dbReference type="EMBL" id="QKKF02002161">
    <property type="protein sequence ID" value="RZF48520.1"/>
    <property type="molecule type" value="Genomic_DNA"/>
</dbReference>
<proteinExistence type="predicted"/>
<dbReference type="Proteomes" id="UP000291343">
    <property type="component" value="Unassembled WGS sequence"/>
</dbReference>
<comment type="caution">
    <text evidence="1">The sequence shown here is derived from an EMBL/GenBank/DDBJ whole genome shotgun (WGS) entry which is preliminary data.</text>
</comment>
<name>A0A482XSP5_LAOST</name>
<dbReference type="SMR" id="A0A482XSP5"/>
<evidence type="ECO:0000313" key="2">
    <source>
        <dbReference type="Proteomes" id="UP000291343"/>
    </source>
</evidence>
<reference evidence="1 2" key="1">
    <citation type="journal article" date="2017" name="Gigascience">
        <title>Genome sequence of the small brown planthopper, Laodelphax striatellus.</title>
        <authorList>
            <person name="Zhu J."/>
            <person name="Jiang F."/>
            <person name="Wang X."/>
            <person name="Yang P."/>
            <person name="Bao Y."/>
            <person name="Zhao W."/>
            <person name="Wang W."/>
            <person name="Lu H."/>
            <person name="Wang Q."/>
            <person name="Cui N."/>
            <person name="Li J."/>
            <person name="Chen X."/>
            <person name="Luo L."/>
            <person name="Yu J."/>
            <person name="Kang L."/>
            <person name="Cui F."/>
        </authorList>
    </citation>
    <scope>NUCLEOTIDE SEQUENCE [LARGE SCALE GENOMIC DNA]</scope>
    <source>
        <strain evidence="1">Lst14</strain>
    </source>
</reference>
<sequence length="129" mass="15208">MDLNVKPIDKSLGEKARKRVVTPDKWKRAQLKKNRYAAKGFPDFPTCQHDKGALQCKSLTAQDIRRFHSAFYSEKDKIYQDNFILKHLVMQPIKRRRPKTSTNTVKEARAKYFIRNLQKEMIPCATIHF</sequence>
<dbReference type="AlphaFoldDB" id="A0A482XSP5"/>
<gene>
    <name evidence="1" type="ORF">LSTR_LSTR016751</name>
</gene>
<keyword evidence="2" id="KW-1185">Reference proteome</keyword>
<organism evidence="1 2">
    <name type="scientific">Laodelphax striatellus</name>
    <name type="common">Small brown planthopper</name>
    <name type="synonym">Delphax striatella</name>
    <dbReference type="NCBI Taxonomy" id="195883"/>
    <lineage>
        <taxon>Eukaryota</taxon>
        <taxon>Metazoa</taxon>
        <taxon>Ecdysozoa</taxon>
        <taxon>Arthropoda</taxon>
        <taxon>Hexapoda</taxon>
        <taxon>Insecta</taxon>
        <taxon>Pterygota</taxon>
        <taxon>Neoptera</taxon>
        <taxon>Paraneoptera</taxon>
        <taxon>Hemiptera</taxon>
        <taxon>Auchenorrhyncha</taxon>
        <taxon>Fulgoroidea</taxon>
        <taxon>Delphacidae</taxon>
        <taxon>Criomorphinae</taxon>
        <taxon>Laodelphax</taxon>
    </lineage>
</organism>
<evidence type="ECO:0000313" key="1">
    <source>
        <dbReference type="EMBL" id="RZF48520.1"/>
    </source>
</evidence>